<name>A0A4Y8L295_9BACT</name>
<dbReference type="RefSeq" id="WP_134435995.1">
    <property type="nucleotide sequence ID" value="NZ_SOML01000004.1"/>
</dbReference>
<gene>
    <name evidence="1" type="ORF">E2605_07590</name>
</gene>
<accession>A0A4Y8L295</accession>
<evidence type="ECO:0000313" key="1">
    <source>
        <dbReference type="EMBL" id="TFD96673.1"/>
    </source>
</evidence>
<evidence type="ECO:0000313" key="2">
    <source>
        <dbReference type="Proteomes" id="UP000297861"/>
    </source>
</evidence>
<reference evidence="1 2" key="1">
    <citation type="submission" date="2019-03" db="EMBL/GenBank/DDBJ databases">
        <title>San Antonio Military Medical Center submission to MRSN (WRAIR), pending publication.</title>
        <authorList>
            <person name="Blyth D.M."/>
            <person name="Mccarthy S.L."/>
            <person name="Schall S.E."/>
            <person name="Stam J.A."/>
            <person name="Ong A.C."/>
            <person name="Mcgann P.T."/>
        </authorList>
    </citation>
    <scope>NUCLEOTIDE SEQUENCE [LARGE SCALE GENOMIC DNA]</scope>
    <source>
        <strain evidence="1 2">MRSN571793</strain>
    </source>
</reference>
<proteinExistence type="predicted"/>
<organism evidence="1 2">
    <name type="scientific">Dysgonomonas capnocytophagoides</name>
    <dbReference type="NCBI Taxonomy" id="45254"/>
    <lineage>
        <taxon>Bacteria</taxon>
        <taxon>Pseudomonadati</taxon>
        <taxon>Bacteroidota</taxon>
        <taxon>Bacteroidia</taxon>
        <taxon>Bacteroidales</taxon>
        <taxon>Dysgonomonadaceae</taxon>
        <taxon>Dysgonomonas</taxon>
    </lineage>
</organism>
<dbReference type="AlphaFoldDB" id="A0A4Y8L295"/>
<dbReference type="OrthoDB" id="1007232at2"/>
<dbReference type="Proteomes" id="UP000297861">
    <property type="component" value="Unassembled WGS sequence"/>
</dbReference>
<dbReference type="EMBL" id="SOML01000004">
    <property type="protein sequence ID" value="TFD96673.1"/>
    <property type="molecule type" value="Genomic_DNA"/>
</dbReference>
<protein>
    <submittedName>
        <fullName evidence="1">Uncharacterized protein</fullName>
    </submittedName>
</protein>
<comment type="caution">
    <text evidence="1">The sequence shown here is derived from an EMBL/GenBank/DDBJ whole genome shotgun (WGS) entry which is preliminary data.</text>
</comment>
<keyword evidence="2" id="KW-1185">Reference proteome</keyword>
<sequence length="196" mass="21245">MAIEFKRDKFKGHFPPFWRGECKVLPGDFKLKQTFPEGTVIEQGTPLVLDYDNMECSVVKVAKVLAGGTTTKPRVTKGTLFQATDKVLKIGGAAGVVSSIDTSNDDYDEITLSAALTGLTAGDFLVESDGESTPAAKFDGHDSVVETTYKYSAKGFQTVSAGYEVVILKDVAYPIPSDWLTGFSLKKNPSIKYVKQ</sequence>